<sequence>MFGTGGGKKQRPAGGTGYLVRPRLGALKSVYSSRPFAAHSPDKRKKIRKSSAPKMEWRRHKPDSADTAHREAVGRLRILLAESYAPPKRPLRELDSAGEETDNQSLVSAGSRNSRLSRNYYHNLVTPRKYYYYPNLRSGYGGLGTDTDKSLLHDAPKVESPAAPPELMSFIERQDEYIEELEKESKFCKEELSTLLSKVKEVINENEHLHDKQRSRMIKSLFQHIETETETETETDNKNGRRIADERSAVERRYTQQIEQLSAELGAQWETTNKLHLELDIQRRENGDLRRESAQKQALIDELKKDMQNRIKAKGSRSKKSFDYKLKFSPCDNDWIVLMPI</sequence>
<feature type="region of interest" description="Disordered" evidence="2">
    <location>
        <begin position="89"/>
        <end position="111"/>
    </location>
</feature>
<reference evidence="3" key="1">
    <citation type="submission" date="2022-01" db="EMBL/GenBank/DDBJ databases">
        <authorList>
            <person name="King R."/>
        </authorList>
    </citation>
    <scope>NUCLEOTIDE SEQUENCE</scope>
</reference>
<feature type="compositionally biased region" description="Basic residues" evidence="2">
    <location>
        <begin position="42"/>
        <end position="61"/>
    </location>
</feature>
<keyword evidence="4" id="KW-1185">Reference proteome</keyword>
<evidence type="ECO:0000256" key="1">
    <source>
        <dbReference type="SAM" id="Coils"/>
    </source>
</evidence>
<dbReference type="AlphaFoldDB" id="A0A9N9SE98"/>
<dbReference type="GO" id="GO:0005813">
    <property type="term" value="C:centrosome"/>
    <property type="evidence" value="ECO:0007669"/>
    <property type="project" value="InterPro"/>
</dbReference>
<dbReference type="GO" id="GO:0030010">
    <property type="term" value="P:establishment of cell polarity"/>
    <property type="evidence" value="ECO:0007669"/>
    <property type="project" value="TreeGrafter"/>
</dbReference>
<dbReference type="EMBL" id="OU896719">
    <property type="protein sequence ID" value="CAG9816011.1"/>
    <property type="molecule type" value="Genomic_DNA"/>
</dbReference>
<reference evidence="3" key="2">
    <citation type="submission" date="2022-10" db="EMBL/GenBank/DDBJ databases">
        <authorList>
            <consortium name="ENA_rothamsted_submissions"/>
            <consortium name="culmorum"/>
            <person name="King R."/>
        </authorList>
    </citation>
    <scope>NUCLEOTIDE SEQUENCE</scope>
</reference>
<feature type="region of interest" description="Disordered" evidence="2">
    <location>
        <begin position="227"/>
        <end position="248"/>
    </location>
</feature>
<keyword evidence="1" id="KW-0175">Coiled coil</keyword>
<feature type="compositionally biased region" description="Basic and acidic residues" evidence="2">
    <location>
        <begin position="235"/>
        <end position="248"/>
    </location>
</feature>
<gene>
    <name evidence="3" type="ORF">PHAECO_LOCUS3542</name>
</gene>
<feature type="region of interest" description="Disordered" evidence="2">
    <location>
        <begin position="32"/>
        <end position="69"/>
    </location>
</feature>
<dbReference type="Pfam" id="PF15964">
    <property type="entry name" value="CCCAP"/>
    <property type="match status" value="1"/>
</dbReference>
<evidence type="ECO:0000313" key="4">
    <source>
        <dbReference type="Proteomes" id="UP001153737"/>
    </source>
</evidence>
<accession>A0A9N9SE98</accession>
<feature type="region of interest" description="Disordered" evidence="2">
    <location>
        <begin position="1"/>
        <end position="20"/>
    </location>
</feature>
<proteinExistence type="predicted"/>
<evidence type="ECO:0000313" key="3">
    <source>
        <dbReference type="EMBL" id="CAG9816011.1"/>
    </source>
</evidence>
<dbReference type="OrthoDB" id="6077919at2759"/>
<dbReference type="GO" id="GO:0005814">
    <property type="term" value="C:centriole"/>
    <property type="evidence" value="ECO:0007669"/>
    <property type="project" value="TreeGrafter"/>
</dbReference>
<dbReference type="Proteomes" id="UP001153737">
    <property type="component" value="Chromosome 13"/>
</dbReference>
<feature type="coiled-coil region" evidence="1">
    <location>
        <begin position="171"/>
        <end position="198"/>
    </location>
</feature>
<evidence type="ECO:0000256" key="2">
    <source>
        <dbReference type="SAM" id="MobiDB-lite"/>
    </source>
</evidence>
<protein>
    <submittedName>
        <fullName evidence="3">Uncharacterized protein</fullName>
    </submittedName>
</protein>
<dbReference type="GO" id="GO:0001764">
    <property type="term" value="P:neuron migration"/>
    <property type="evidence" value="ECO:0007669"/>
    <property type="project" value="TreeGrafter"/>
</dbReference>
<dbReference type="PANTHER" id="PTHR34343:SF1">
    <property type="entry name" value="SEROLOGICALLY DEFINED COLON CANCER ANTIGEN 8"/>
    <property type="match status" value="1"/>
</dbReference>
<dbReference type="PANTHER" id="PTHR34343">
    <property type="entry name" value="SEROLOGICALLY DEFINED COLON CANCER ANTIGEN 8"/>
    <property type="match status" value="1"/>
</dbReference>
<organism evidence="3 4">
    <name type="scientific">Phaedon cochleariae</name>
    <name type="common">Mustard beetle</name>
    <dbReference type="NCBI Taxonomy" id="80249"/>
    <lineage>
        <taxon>Eukaryota</taxon>
        <taxon>Metazoa</taxon>
        <taxon>Ecdysozoa</taxon>
        <taxon>Arthropoda</taxon>
        <taxon>Hexapoda</taxon>
        <taxon>Insecta</taxon>
        <taxon>Pterygota</taxon>
        <taxon>Neoptera</taxon>
        <taxon>Endopterygota</taxon>
        <taxon>Coleoptera</taxon>
        <taxon>Polyphaga</taxon>
        <taxon>Cucujiformia</taxon>
        <taxon>Chrysomeloidea</taxon>
        <taxon>Chrysomelidae</taxon>
        <taxon>Chrysomelinae</taxon>
        <taxon>Chrysomelini</taxon>
        <taxon>Phaedon</taxon>
    </lineage>
</organism>
<dbReference type="InterPro" id="IPR031887">
    <property type="entry name" value="SDCCAG8"/>
</dbReference>
<dbReference type="GO" id="GO:0007098">
    <property type="term" value="P:centrosome cycle"/>
    <property type="evidence" value="ECO:0007669"/>
    <property type="project" value="InterPro"/>
</dbReference>
<name>A0A9N9SE98_PHACE</name>
<dbReference type="GO" id="GO:0035148">
    <property type="term" value="P:tube formation"/>
    <property type="evidence" value="ECO:0007669"/>
    <property type="project" value="TreeGrafter"/>
</dbReference>